<feature type="compositionally biased region" description="Low complexity" evidence="1">
    <location>
        <begin position="37"/>
        <end position="50"/>
    </location>
</feature>
<dbReference type="EMBL" id="JAVLET010000013">
    <property type="protein sequence ID" value="KAL0466325.1"/>
    <property type="molecule type" value="Genomic_DNA"/>
</dbReference>
<evidence type="ECO:0000256" key="1">
    <source>
        <dbReference type="SAM" id="MobiDB-lite"/>
    </source>
</evidence>
<proteinExistence type="predicted"/>
<gene>
    <name evidence="2" type="ORF">QR685DRAFT_451518</name>
</gene>
<protein>
    <submittedName>
        <fullName evidence="2">Uncharacterized protein</fullName>
    </submittedName>
</protein>
<evidence type="ECO:0000313" key="3">
    <source>
        <dbReference type="Proteomes" id="UP001451303"/>
    </source>
</evidence>
<name>A0ABR3D0V1_NEUIN</name>
<feature type="compositionally biased region" description="Basic residues" evidence="1">
    <location>
        <begin position="1"/>
        <end position="12"/>
    </location>
</feature>
<feature type="region of interest" description="Disordered" evidence="1">
    <location>
        <begin position="1"/>
        <end position="73"/>
    </location>
</feature>
<reference evidence="2 3" key="1">
    <citation type="submission" date="2023-09" db="EMBL/GenBank/DDBJ databases">
        <title>Multi-omics analysis of a traditional fermented food reveals byproduct-associated fungal strains for waste-to-food upcycling.</title>
        <authorList>
            <consortium name="Lawrence Berkeley National Laboratory"/>
            <person name="Rekdal V.M."/>
            <person name="Villalobos-Escobedo J.M."/>
            <person name="Rodriguez-Valeron N."/>
            <person name="Garcia M.O."/>
            <person name="Vasquez D.P."/>
            <person name="Damayanti I."/>
            <person name="Sorensen P.M."/>
            <person name="Baidoo E.E."/>
            <person name="De Carvalho A.C."/>
            <person name="Riley R."/>
            <person name="Lipzen A."/>
            <person name="He G."/>
            <person name="Yan M."/>
            <person name="Haridas S."/>
            <person name="Daum C."/>
            <person name="Yoshinaga Y."/>
            <person name="Ng V."/>
            <person name="Grigoriev I.V."/>
            <person name="Munk R."/>
            <person name="Nuraida L."/>
            <person name="Wijaya C.H."/>
            <person name="Morales P.-C."/>
            <person name="Keasling J.D."/>
        </authorList>
    </citation>
    <scope>NUCLEOTIDE SEQUENCE [LARGE SCALE GENOMIC DNA]</scope>
    <source>
        <strain evidence="2 3">FGSC 2613</strain>
    </source>
</reference>
<evidence type="ECO:0000313" key="2">
    <source>
        <dbReference type="EMBL" id="KAL0466325.1"/>
    </source>
</evidence>
<dbReference type="Proteomes" id="UP001451303">
    <property type="component" value="Unassembled WGS sequence"/>
</dbReference>
<comment type="caution">
    <text evidence="2">The sequence shown here is derived from an EMBL/GenBank/DDBJ whole genome shotgun (WGS) entry which is preliminary data.</text>
</comment>
<organism evidence="2 3">
    <name type="scientific">Neurospora intermedia</name>
    <dbReference type="NCBI Taxonomy" id="5142"/>
    <lineage>
        <taxon>Eukaryota</taxon>
        <taxon>Fungi</taxon>
        <taxon>Dikarya</taxon>
        <taxon>Ascomycota</taxon>
        <taxon>Pezizomycotina</taxon>
        <taxon>Sordariomycetes</taxon>
        <taxon>Sordariomycetidae</taxon>
        <taxon>Sordariales</taxon>
        <taxon>Sordariaceae</taxon>
        <taxon>Neurospora</taxon>
    </lineage>
</organism>
<accession>A0ABR3D0V1</accession>
<feature type="compositionally biased region" description="Low complexity" evidence="1">
    <location>
        <begin position="15"/>
        <end position="24"/>
    </location>
</feature>
<sequence>MSTIHRHKHHNNNRTPHQQPTQQPSGPPGPHPNQWISQTTTEESTQHSSSAQPQAQGPKLLAPFIRGSASGQPLRAGLGTATAVTPVHQAPMPVSVS</sequence>
<keyword evidence="3" id="KW-1185">Reference proteome</keyword>